<comment type="caution">
    <text evidence="8">The sequence shown here is derived from an EMBL/GenBank/DDBJ whole genome shotgun (WGS) entry which is preliminary data.</text>
</comment>
<keyword evidence="9" id="KW-1185">Reference proteome</keyword>
<dbReference type="Proteomes" id="UP000034350">
    <property type="component" value="Unassembled WGS sequence"/>
</dbReference>
<dbReference type="InterPro" id="IPR036938">
    <property type="entry name" value="PAP2/HPO_sf"/>
</dbReference>
<dbReference type="GO" id="GO:0006644">
    <property type="term" value="P:phospholipid metabolic process"/>
    <property type="evidence" value="ECO:0007669"/>
    <property type="project" value="InterPro"/>
</dbReference>
<dbReference type="VEuPathDB" id="MicrosporidiaDB:NCER_100617"/>
<keyword evidence="4 6" id="KW-1133">Transmembrane helix</keyword>
<evidence type="ECO:0000259" key="7">
    <source>
        <dbReference type="SMART" id="SM00014"/>
    </source>
</evidence>
<dbReference type="RefSeq" id="XP_024331850.1">
    <property type="nucleotide sequence ID" value="XM_024476252.1"/>
</dbReference>
<sequence>MKLDKIVFVIGVVSSLFIILALNTNPKVVRFNKKDKKISKSYKKKESISITTVSFISVSTPLILFFTVSRILNIDFERELEFYISFLTCQLFMAALVENFKNICGRLRPDFLDRCRPMRGVCTGNNKVIREGRRSFPSGHSATAACGFSFASLFVGSKFKSSSQNSFLKSKILKGFLLFLCILFPLYVGFTRYIDNRHHISDVLGGFLFGIMSSLFFYNFYSKRHI</sequence>
<organism evidence="8 9">
    <name type="scientific">Vairimorpha ceranae</name>
    <dbReference type="NCBI Taxonomy" id="40302"/>
    <lineage>
        <taxon>Eukaryota</taxon>
        <taxon>Fungi</taxon>
        <taxon>Fungi incertae sedis</taxon>
        <taxon>Microsporidia</taxon>
        <taxon>Nosematidae</taxon>
        <taxon>Vairimorpha</taxon>
    </lineage>
</organism>
<reference evidence="8 9" key="1">
    <citation type="journal article" date="2015" name="Environ. Microbiol.">
        <title>Genome analyses suggest the presence of polyploidy and recent human-driven expansions in eight global populations of the honeybee pathogen Nosema ceranae.</title>
        <authorList>
            <person name="Pelin A."/>
            <person name="Selman M."/>
            <person name="Aris-Brosou S."/>
            <person name="Farinelli L."/>
            <person name="Corradi N."/>
        </authorList>
    </citation>
    <scope>NUCLEOTIDE SEQUENCE [LARGE SCALE GENOMIC DNA]</scope>
    <source>
        <strain evidence="8 9">PA08 1199</strain>
    </source>
</reference>
<accession>A0A0F9WTG0</accession>
<dbReference type="GO" id="GO:0046839">
    <property type="term" value="P:phospholipid dephosphorylation"/>
    <property type="evidence" value="ECO:0007669"/>
    <property type="project" value="TreeGrafter"/>
</dbReference>
<gene>
    <name evidence="8" type="ORF">AAJ76_7000107406</name>
</gene>
<feature type="transmembrane region" description="Helical" evidence="6">
    <location>
        <begin position="80"/>
        <end position="97"/>
    </location>
</feature>
<dbReference type="AlphaFoldDB" id="A0A0F9WTG0"/>
<feature type="transmembrane region" description="Helical" evidence="6">
    <location>
        <begin position="200"/>
        <end position="221"/>
    </location>
</feature>
<dbReference type="VEuPathDB" id="MicrosporidiaDB:AAJ76_7000107406"/>
<evidence type="ECO:0000256" key="4">
    <source>
        <dbReference type="ARBA" id="ARBA00022989"/>
    </source>
</evidence>
<dbReference type="GO" id="GO:0008195">
    <property type="term" value="F:phosphatidate phosphatase activity"/>
    <property type="evidence" value="ECO:0007669"/>
    <property type="project" value="TreeGrafter"/>
</dbReference>
<dbReference type="GeneID" id="36321204"/>
<evidence type="ECO:0000256" key="1">
    <source>
        <dbReference type="ARBA" id="ARBA00004141"/>
    </source>
</evidence>
<evidence type="ECO:0000256" key="2">
    <source>
        <dbReference type="ARBA" id="ARBA00008816"/>
    </source>
</evidence>
<name>A0A0F9WTG0_9MICR</name>
<dbReference type="PANTHER" id="PTHR10165">
    <property type="entry name" value="LIPID PHOSPHATE PHOSPHATASE"/>
    <property type="match status" value="1"/>
</dbReference>
<keyword evidence="3 6" id="KW-0812">Transmembrane</keyword>
<feature type="transmembrane region" description="Helical" evidence="6">
    <location>
        <begin position="176"/>
        <end position="194"/>
    </location>
</feature>
<dbReference type="EMBL" id="JPQZ01000007">
    <property type="protein sequence ID" value="KKO76108.1"/>
    <property type="molecule type" value="Genomic_DNA"/>
</dbReference>
<dbReference type="PANTHER" id="PTHR10165:SF35">
    <property type="entry name" value="RE23632P"/>
    <property type="match status" value="1"/>
</dbReference>
<protein>
    <submittedName>
        <fullName evidence="8">Lipid phosphate phosphatase 1</fullName>
    </submittedName>
</protein>
<feature type="transmembrane region" description="Helical" evidence="6">
    <location>
        <begin position="6"/>
        <end position="26"/>
    </location>
</feature>
<proteinExistence type="inferred from homology"/>
<dbReference type="GO" id="GO:0016020">
    <property type="term" value="C:membrane"/>
    <property type="evidence" value="ECO:0007669"/>
    <property type="project" value="UniProtKB-SubCell"/>
</dbReference>
<evidence type="ECO:0000256" key="6">
    <source>
        <dbReference type="SAM" id="Phobius"/>
    </source>
</evidence>
<dbReference type="InterPro" id="IPR000326">
    <property type="entry name" value="PAP2/HPO"/>
</dbReference>
<dbReference type="Pfam" id="PF01569">
    <property type="entry name" value="PAP2"/>
    <property type="match status" value="1"/>
</dbReference>
<evidence type="ECO:0000313" key="8">
    <source>
        <dbReference type="EMBL" id="KKO76108.1"/>
    </source>
</evidence>
<dbReference type="OMA" id="CTPLIVI"/>
<keyword evidence="5 6" id="KW-0472">Membrane</keyword>
<dbReference type="InterPro" id="IPR043216">
    <property type="entry name" value="PAP-like"/>
</dbReference>
<dbReference type="SUPFAM" id="SSF48317">
    <property type="entry name" value="Acid phosphatase/Vanadium-dependent haloperoxidase"/>
    <property type="match status" value="1"/>
</dbReference>
<feature type="transmembrane region" description="Helical" evidence="6">
    <location>
        <begin position="47"/>
        <end position="68"/>
    </location>
</feature>
<dbReference type="VEuPathDB" id="MicrosporidiaDB:G9O61_00g005700"/>
<dbReference type="Gene3D" id="1.20.144.10">
    <property type="entry name" value="Phosphatidic acid phosphatase type 2/haloperoxidase"/>
    <property type="match status" value="1"/>
</dbReference>
<comment type="subcellular location">
    <subcellularLocation>
        <location evidence="1">Membrane</location>
        <topology evidence="1">Multi-pass membrane protein</topology>
    </subcellularLocation>
</comment>
<evidence type="ECO:0000313" key="9">
    <source>
        <dbReference type="Proteomes" id="UP000034350"/>
    </source>
</evidence>
<dbReference type="SMART" id="SM00014">
    <property type="entry name" value="acidPPc"/>
    <property type="match status" value="1"/>
</dbReference>
<evidence type="ECO:0000256" key="5">
    <source>
        <dbReference type="ARBA" id="ARBA00023136"/>
    </source>
</evidence>
<dbReference type="OrthoDB" id="8907274at2759"/>
<feature type="domain" description="Phosphatidic acid phosphatase type 2/haloperoxidase" evidence="7">
    <location>
        <begin position="83"/>
        <end position="218"/>
    </location>
</feature>
<comment type="similarity">
    <text evidence="2">Belongs to the PA-phosphatase related phosphoesterase family.</text>
</comment>
<evidence type="ECO:0000256" key="3">
    <source>
        <dbReference type="ARBA" id="ARBA00022692"/>
    </source>
</evidence>